<organism evidence="2 3">
    <name type="scientific">Methylorubrum rhodinum</name>
    <dbReference type="NCBI Taxonomy" id="29428"/>
    <lineage>
        <taxon>Bacteria</taxon>
        <taxon>Pseudomonadati</taxon>
        <taxon>Pseudomonadota</taxon>
        <taxon>Alphaproteobacteria</taxon>
        <taxon>Hyphomicrobiales</taxon>
        <taxon>Methylobacteriaceae</taxon>
        <taxon>Methylorubrum</taxon>
    </lineage>
</organism>
<dbReference type="Proteomes" id="UP000583454">
    <property type="component" value="Unassembled WGS sequence"/>
</dbReference>
<keyword evidence="3" id="KW-1185">Reference proteome</keyword>
<dbReference type="SUPFAM" id="SSF55073">
    <property type="entry name" value="Nucleotide cyclase"/>
    <property type="match status" value="1"/>
</dbReference>
<dbReference type="InterPro" id="IPR052155">
    <property type="entry name" value="Biofilm_reg_signaling"/>
</dbReference>
<reference evidence="2 3" key="1">
    <citation type="submission" date="2020-08" db="EMBL/GenBank/DDBJ databases">
        <title>Genomic Encyclopedia of Type Strains, Phase IV (KMG-IV): sequencing the most valuable type-strain genomes for metagenomic binning, comparative biology and taxonomic classification.</title>
        <authorList>
            <person name="Goeker M."/>
        </authorList>
    </citation>
    <scope>NUCLEOTIDE SEQUENCE [LARGE SCALE GENOMIC DNA]</scope>
    <source>
        <strain evidence="2 3">DSM 2163</strain>
    </source>
</reference>
<dbReference type="Gene3D" id="3.30.70.270">
    <property type="match status" value="1"/>
</dbReference>
<dbReference type="NCBIfam" id="TIGR00254">
    <property type="entry name" value="GGDEF"/>
    <property type="match status" value="1"/>
</dbReference>
<dbReference type="Gene3D" id="3.30.450.20">
    <property type="entry name" value="PAS domain"/>
    <property type="match status" value="1"/>
</dbReference>
<dbReference type="SMART" id="SM00086">
    <property type="entry name" value="PAC"/>
    <property type="match status" value="1"/>
</dbReference>
<dbReference type="InterPro" id="IPR000014">
    <property type="entry name" value="PAS"/>
</dbReference>
<feature type="domain" description="GGDEF" evidence="1">
    <location>
        <begin position="190"/>
        <end position="324"/>
    </location>
</feature>
<protein>
    <submittedName>
        <fullName evidence="2">Diguanylate cyclase (GGDEF)-like protein</fullName>
    </submittedName>
</protein>
<dbReference type="InterPro" id="IPR043128">
    <property type="entry name" value="Rev_trsase/Diguanyl_cyclase"/>
</dbReference>
<dbReference type="InterPro" id="IPR035965">
    <property type="entry name" value="PAS-like_dom_sf"/>
</dbReference>
<dbReference type="InterPro" id="IPR013655">
    <property type="entry name" value="PAS_fold_3"/>
</dbReference>
<dbReference type="SMART" id="SM00267">
    <property type="entry name" value="GGDEF"/>
    <property type="match status" value="1"/>
</dbReference>
<evidence type="ECO:0000313" key="2">
    <source>
        <dbReference type="EMBL" id="MBB5755500.1"/>
    </source>
</evidence>
<sequence>MPDAPRIGGNHEGYDAAELDRLRLQLRIQAAIIAAQQDALHMDALGDRAMQAAGLGLWECRLPDDGLRWTRGVYDLFGIPYGVLLDRRTIIAQYLPECRERLTRLRDRALADGTGFRLDAAIRLPDGRQRWLRLTATVDHRDGVPVRLFGLKQDVTDEILLLERTRHLAETDALTGLANRARFDARLRTAVGTLFLIDLDGFKAINDAFGHPAGDVCLREAGQRLMRTCRRGTLVVRLGGDEFAAVLDERLRPSDAAALAQRIVEVLGRPVDHEGRRYRLGASVGVAISVAESGPEAGDLFAQADTALYAAKAAGRRTFRLFEPAAVPALAAVRCGVPPNEASG</sequence>
<dbReference type="CDD" id="cd00130">
    <property type="entry name" value="PAS"/>
    <property type="match status" value="1"/>
</dbReference>
<dbReference type="Pfam" id="PF08447">
    <property type="entry name" value="PAS_3"/>
    <property type="match status" value="1"/>
</dbReference>
<dbReference type="EMBL" id="JACHOP010000001">
    <property type="protein sequence ID" value="MBB5755500.1"/>
    <property type="molecule type" value="Genomic_DNA"/>
</dbReference>
<dbReference type="InterPro" id="IPR001610">
    <property type="entry name" value="PAC"/>
</dbReference>
<accession>A0A840ZDZ2</accession>
<proteinExistence type="predicted"/>
<dbReference type="SUPFAM" id="SSF55785">
    <property type="entry name" value="PYP-like sensor domain (PAS domain)"/>
    <property type="match status" value="1"/>
</dbReference>
<dbReference type="CDD" id="cd01949">
    <property type="entry name" value="GGDEF"/>
    <property type="match status" value="1"/>
</dbReference>
<dbReference type="PANTHER" id="PTHR44757:SF4">
    <property type="entry name" value="DIGUANYLATE CYCLASE DGCE-RELATED"/>
    <property type="match status" value="1"/>
</dbReference>
<dbReference type="InterPro" id="IPR000160">
    <property type="entry name" value="GGDEF_dom"/>
</dbReference>
<gene>
    <name evidence="2" type="ORF">HNR00_000189</name>
</gene>
<name>A0A840ZDZ2_9HYPH</name>
<evidence type="ECO:0000313" key="3">
    <source>
        <dbReference type="Proteomes" id="UP000583454"/>
    </source>
</evidence>
<dbReference type="InterPro" id="IPR029787">
    <property type="entry name" value="Nucleotide_cyclase"/>
</dbReference>
<evidence type="ECO:0000259" key="1">
    <source>
        <dbReference type="PROSITE" id="PS50887"/>
    </source>
</evidence>
<dbReference type="AlphaFoldDB" id="A0A840ZDZ2"/>
<comment type="caution">
    <text evidence="2">The sequence shown here is derived from an EMBL/GenBank/DDBJ whole genome shotgun (WGS) entry which is preliminary data.</text>
</comment>
<dbReference type="RefSeq" id="WP_246390142.1">
    <property type="nucleotide sequence ID" value="NZ_JACHOP010000001.1"/>
</dbReference>
<dbReference type="PANTHER" id="PTHR44757">
    <property type="entry name" value="DIGUANYLATE CYCLASE DGCP"/>
    <property type="match status" value="1"/>
</dbReference>
<dbReference type="PROSITE" id="PS50887">
    <property type="entry name" value="GGDEF"/>
    <property type="match status" value="1"/>
</dbReference>
<dbReference type="Pfam" id="PF00990">
    <property type="entry name" value="GGDEF"/>
    <property type="match status" value="1"/>
</dbReference>